<feature type="transmembrane region" description="Helical" evidence="7">
    <location>
        <begin position="293"/>
        <end position="315"/>
    </location>
</feature>
<organism evidence="8 9">
    <name type="scientific">Roseiterribacter gracilis</name>
    <dbReference type="NCBI Taxonomy" id="2812848"/>
    <lineage>
        <taxon>Bacteria</taxon>
        <taxon>Pseudomonadati</taxon>
        <taxon>Pseudomonadota</taxon>
        <taxon>Alphaproteobacteria</taxon>
        <taxon>Rhodospirillales</taxon>
        <taxon>Roseiterribacteraceae</taxon>
        <taxon>Roseiterribacter</taxon>
    </lineage>
</organism>
<dbReference type="AlphaFoldDB" id="A0A8S8XGS9"/>
<evidence type="ECO:0000256" key="4">
    <source>
        <dbReference type="ARBA" id="ARBA00022989"/>
    </source>
</evidence>
<evidence type="ECO:0000256" key="6">
    <source>
        <dbReference type="SAM" id="MobiDB-lite"/>
    </source>
</evidence>
<comment type="caution">
    <text evidence="8">The sequence shown here is derived from an EMBL/GenBank/DDBJ whole genome shotgun (WGS) entry which is preliminary data.</text>
</comment>
<reference evidence="8" key="1">
    <citation type="submission" date="2021-02" db="EMBL/GenBank/DDBJ databases">
        <title>Genome sequence of Rhodospirillales sp. strain TMPK1 isolated from soil.</title>
        <authorList>
            <person name="Nakai R."/>
            <person name="Kusada H."/>
            <person name="Tamaki H."/>
        </authorList>
    </citation>
    <scope>NUCLEOTIDE SEQUENCE</scope>
    <source>
        <strain evidence="8">TMPK1</strain>
    </source>
</reference>
<comment type="subcellular location">
    <subcellularLocation>
        <location evidence="1">Cell membrane</location>
        <topology evidence="1">Multi-pass membrane protein</topology>
    </subcellularLocation>
</comment>
<feature type="transmembrane region" description="Helical" evidence="7">
    <location>
        <begin position="106"/>
        <end position="134"/>
    </location>
</feature>
<evidence type="ECO:0000256" key="5">
    <source>
        <dbReference type="ARBA" id="ARBA00023136"/>
    </source>
</evidence>
<accession>A0A8S8XGS9</accession>
<dbReference type="NCBIfam" id="TIGR00765">
    <property type="entry name" value="yihY_not_rbn"/>
    <property type="match status" value="1"/>
</dbReference>
<dbReference type="Proteomes" id="UP000681075">
    <property type="component" value="Unassembled WGS sequence"/>
</dbReference>
<name>A0A8S8XGS9_9PROT</name>
<dbReference type="PANTHER" id="PTHR30213">
    <property type="entry name" value="INNER MEMBRANE PROTEIN YHJD"/>
    <property type="match status" value="1"/>
</dbReference>
<dbReference type="EMBL" id="BOPV01000001">
    <property type="protein sequence ID" value="GIL40476.1"/>
    <property type="molecule type" value="Genomic_DNA"/>
</dbReference>
<protein>
    <submittedName>
        <fullName evidence="8">Ribonuclease</fullName>
    </submittedName>
</protein>
<keyword evidence="5 7" id="KW-0472">Membrane</keyword>
<evidence type="ECO:0000256" key="7">
    <source>
        <dbReference type="SAM" id="Phobius"/>
    </source>
</evidence>
<feature type="transmembrane region" description="Helical" evidence="7">
    <location>
        <begin position="264"/>
        <end position="281"/>
    </location>
</feature>
<evidence type="ECO:0000313" key="9">
    <source>
        <dbReference type="Proteomes" id="UP000681075"/>
    </source>
</evidence>
<feature type="transmembrane region" description="Helical" evidence="7">
    <location>
        <begin position="23"/>
        <end position="41"/>
    </location>
</feature>
<dbReference type="PANTHER" id="PTHR30213:SF0">
    <property type="entry name" value="UPF0761 MEMBRANE PROTEIN YIHY"/>
    <property type="match status" value="1"/>
</dbReference>
<proteinExistence type="predicted"/>
<dbReference type="InterPro" id="IPR017039">
    <property type="entry name" value="Virul_fac_BrkB"/>
</dbReference>
<feature type="region of interest" description="Disordered" evidence="6">
    <location>
        <begin position="50"/>
        <end position="80"/>
    </location>
</feature>
<keyword evidence="9" id="KW-1185">Reference proteome</keyword>
<feature type="transmembrane region" description="Helical" evidence="7">
    <location>
        <begin position="327"/>
        <end position="349"/>
    </location>
</feature>
<dbReference type="GO" id="GO:0005886">
    <property type="term" value="C:plasma membrane"/>
    <property type="evidence" value="ECO:0007669"/>
    <property type="project" value="UniProtKB-SubCell"/>
</dbReference>
<sequence>MLSELASGGVMASGRGQFGGGRFLPALLAFGALAIAARLAASDRYDVQPAVKNRAGPGHTQDPAVTSGGSRDDGRGRFADSPATLGKYGWRDALVRTWHEMNRDNLSLIAAGVAFYCLLGMVPGLGALVSLYGLVADPGDVARFIQSISIFLAPEIVKLLSDMLQSVAANSNATLGFSFLFSLGLALWSAKAAASAMMTAMNVAYDEHERRGFVGRTLTALAMTIGAVLFMITALVLVAAIPIALNLMWWLPEPMRTLVGLGRWPLLALLLMVALSSMYRFAPSRARARWRWVSWGAVIATFAWMIVSIGFSIYVSNFASYDKTYGSLGAVVVLLMWFYLSTLIVLLGAELNAELEHQTAVDSTTGLPLPMGMRGAVMADTLGKATG</sequence>
<gene>
    <name evidence="8" type="ORF">TMPK1_27130</name>
</gene>
<keyword evidence="2" id="KW-1003">Cell membrane</keyword>
<evidence type="ECO:0000313" key="8">
    <source>
        <dbReference type="EMBL" id="GIL40476.1"/>
    </source>
</evidence>
<keyword evidence="3 7" id="KW-0812">Transmembrane</keyword>
<evidence type="ECO:0000256" key="3">
    <source>
        <dbReference type="ARBA" id="ARBA00022692"/>
    </source>
</evidence>
<evidence type="ECO:0000256" key="2">
    <source>
        <dbReference type="ARBA" id="ARBA00022475"/>
    </source>
</evidence>
<dbReference type="Pfam" id="PF03631">
    <property type="entry name" value="Virul_fac_BrkB"/>
    <property type="match status" value="1"/>
</dbReference>
<feature type="transmembrane region" description="Helical" evidence="7">
    <location>
        <begin position="217"/>
        <end position="244"/>
    </location>
</feature>
<evidence type="ECO:0000256" key="1">
    <source>
        <dbReference type="ARBA" id="ARBA00004651"/>
    </source>
</evidence>
<keyword evidence="4 7" id="KW-1133">Transmembrane helix</keyword>